<dbReference type="Gene3D" id="3.40.1440.60">
    <property type="entry name" value="PriA, 3(prime) DNA-binding domain"/>
    <property type="match status" value="1"/>
</dbReference>
<keyword evidence="1 11" id="KW-0639">Primosome</keyword>
<feature type="domain" description="Helicase ATP-binding" evidence="12">
    <location>
        <begin position="292"/>
        <end position="458"/>
    </location>
</feature>
<dbReference type="Pfam" id="PF00270">
    <property type="entry name" value="DEAD"/>
    <property type="match status" value="1"/>
</dbReference>
<name>A0ABV1G5A7_9FIRM</name>
<comment type="cofactor">
    <cofactor evidence="11">
        <name>Zn(2+)</name>
        <dbReference type="ChEBI" id="CHEBI:29105"/>
    </cofactor>
    <text evidence="11">Binds 2 zinc ions per subunit.</text>
</comment>
<evidence type="ECO:0000256" key="3">
    <source>
        <dbReference type="ARBA" id="ARBA00022723"/>
    </source>
</evidence>
<sequence length="818" mass="90572">MIARIAVASAVFSMDKPFDYRIPDSLTLQPGQRVRVPFGASNRRTEGIVLAVMPDGAERPDGPAFKPVEAALDPEPLLSRAALHLAAFVRERYFCTFYDAVRAILPAGVWFQPRDRYTLAENAAWDDRWRNPAAQAVFQTLQTLGGAAEESALRAQFEAEALQRALQYLRQKKLVTCETSHRRRVNDKTERIAVLAVPAEEARRFAQSHQASAPVQAAAMELLATLGECACKELCYYAGATSATLRRLEKLELLTLREQEVLPPPPPAAAADPKPLLLTPQQQAAYDSLSARLQDASPGTALLYGVTGSGKTAVYLRLIDDCLTAGRGAIVLVPEIALTPQLLRQFSARYGARVAVLHSALRISERYETWKRIRSGDADVVLGTRSAVFAPVRDLGLLIVDEEQEHTYQSENAPRYHAREVAIYRGAQEHALTVLGSATPTVESMYRAVTGAFGLCRITERYNGRPLPPVEIVDMKRELREGNASIISEPLLLALRENLRLGQQSILYLNRRGTSRMLACVECGSVPMCPGCSLPLTYHHANGRLMCHICGHSEPMPARCPVCGGHLRQIGCGTQRVEEQLQNLLPGVGVLRMDADTVSAVNTHEKLFRRFREERIPILLGTQMVAKGLDFENVTLSAVLDADLSLYASDYRAAETTFSLIAQVAGRAGRGKLGGRAILQTMTPQNQTIRFAAEQNYDAFFEAELPLRQLRGCPPYRDLLTVTFHGREEERVWQAALAFRARLDGLLHSEFYRGETAAVLGPAPASVARINYHYRCRLTLSCVNTRRLRELLAFLVREFAKDRSFRGVGAFVDVNGRE</sequence>
<dbReference type="InterPro" id="IPR011545">
    <property type="entry name" value="DEAD/DEAH_box_helicase_dom"/>
</dbReference>
<keyword evidence="4 11" id="KW-0547">Nucleotide-binding</keyword>
<reference evidence="13 14" key="1">
    <citation type="submission" date="2024-03" db="EMBL/GenBank/DDBJ databases">
        <title>Human intestinal bacterial collection.</title>
        <authorList>
            <person name="Pauvert C."/>
            <person name="Hitch T.C.A."/>
            <person name="Clavel T."/>
        </authorList>
    </citation>
    <scope>NUCLEOTIDE SEQUENCE [LARGE SCALE GENOMIC DNA]</scope>
    <source>
        <strain evidence="13 14">CLA-AA-H192</strain>
    </source>
</reference>
<evidence type="ECO:0000256" key="5">
    <source>
        <dbReference type="ARBA" id="ARBA00022801"/>
    </source>
</evidence>
<evidence type="ECO:0000256" key="10">
    <source>
        <dbReference type="ARBA" id="ARBA00023235"/>
    </source>
</evidence>
<comment type="function">
    <text evidence="11">Initiates the restart of stalled replication forks, which reloads the replicative helicase on sites other than the origin of replication. Recognizes and binds to abandoned replication forks and remodels them to uncover a helicase loading site. Promotes assembly of the primosome at these replication forks.</text>
</comment>
<feature type="binding site" evidence="11">
    <location>
        <position position="520"/>
    </location>
    <ligand>
        <name>Zn(2+)</name>
        <dbReference type="ChEBI" id="CHEBI:29105"/>
        <label>1</label>
    </ligand>
</feature>
<dbReference type="CDD" id="cd17929">
    <property type="entry name" value="DEXHc_priA"/>
    <property type="match status" value="1"/>
</dbReference>
<keyword evidence="6 11" id="KW-0347">Helicase</keyword>
<evidence type="ECO:0000256" key="11">
    <source>
        <dbReference type="HAMAP-Rule" id="MF_00983"/>
    </source>
</evidence>
<dbReference type="InterPro" id="IPR027417">
    <property type="entry name" value="P-loop_NTPase"/>
</dbReference>
<evidence type="ECO:0000313" key="13">
    <source>
        <dbReference type="EMBL" id="MEQ2510389.1"/>
    </source>
</evidence>
<evidence type="ECO:0000256" key="4">
    <source>
        <dbReference type="ARBA" id="ARBA00022741"/>
    </source>
</evidence>
<keyword evidence="3 11" id="KW-0479">Metal-binding</keyword>
<dbReference type="HAMAP" id="MF_00983">
    <property type="entry name" value="PriA"/>
    <property type="match status" value="1"/>
</dbReference>
<dbReference type="SUPFAM" id="SSF52540">
    <property type="entry name" value="P-loop containing nucleoside triphosphate hydrolases"/>
    <property type="match status" value="2"/>
</dbReference>
<evidence type="ECO:0000256" key="9">
    <source>
        <dbReference type="ARBA" id="ARBA00023125"/>
    </source>
</evidence>
<dbReference type="PANTHER" id="PTHR30580:SF0">
    <property type="entry name" value="PRIMOSOMAL PROTEIN N"/>
    <property type="match status" value="1"/>
</dbReference>
<keyword evidence="9 11" id="KW-0238">DNA-binding</keyword>
<dbReference type="Pfam" id="PF17764">
    <property type="entry name" value="PriA_3primeBD"/>
    <property type="match status" value="1"/>
</dbReference>
<comment type="similarity">
    <text evidence="11">Belongs to the helicase family. PriA subfamily.</text>
</comment>
<gene>
    <name evidence="11 13" type="primary">priA</name>
    <name evidence="13" type="ORF">WMO66_03840</name>
</gene>
<dbReference type="Pfam" id="PF18319">
    <property type="entry name" value="Zn_ribbon_PriA"/>
    <property type="match status" value="1"/>
</dbReference>
<feature type="binding site" evidence="11">
    <location>
        <position position="547"/>
    </location>
    <ligand>
        <name>Zn(2+)</name>
        <dbReference type="ChEBI" id="CHEBI:29105"/>
        <label>2</label>
    </ligand>
</feature>
<evidence type="ECO:0000313" key="14">
    <source>
        <dbReference type="Proteomes" id="UP001491552"/>
    </source>
</evidence>
<dbReference type="InterPro" id="IPR005259">
    <property type="entry name" value="PriA"/>
</dbReference>
<evidence type="ECO:0000256" key="2">
    <source>
        <dbReference type="ARBA" id="ARBA00022705"/>
    </source>
</evidence>
<keyword evidence="8 11" id="KW-0067">ATP-binding</keyword>
<comment type="caution">
    <text evidence="13">The sequence shown here is derived from an EMBL/GenBank/DDBJ whole genome shotgun (WGS) entry which is preliminary data.</text>
</comment>
<keyword evidence="14" id="KW-1185">Reference proteome</keyword>
<keyword evidence="5 11" id="KW-0378">Hydrolase</keyword>
<proteinExistence type="inferred from homology"/>
<dbReference type="Proteomes" id="UP001491552">
    <property type="component" value="Unassembled WGS sequence"/>
</dbReference>
<dbReference type="SMART" id="SM00490">
    <property type="entry name" value="HELICc"/>
    <property type="match status" value="1"/>
</dbReference>
<keyword evidence="2 11" id="KW-0235">DNA replication</keyword>
<dbReference type="EMBL" id="JBBMFF010000152">
    <property type="protein sequence ID" value="MEQ2510389.1"/>
    <property type="molecule type" value="Genomic_DNA"/>
</dbReference>
<comment type="catalytic activity">
    <reaction evidence="11">
        <text>Couples ATP hydrolysis with the unwinding of duplex DNA by translocating in the 3'-5' direction.</text>
        <dbReference type="EC" id="5.6.2.4"/>
    </reaction>
</comment>
<dbReference type="InterPro" id="IPR040498">
    <property type="entry name" value="PriA_CRR"/>
</dbReference>
<dbReference type="RefSeq" id="WP_349135061.1">
    <property type="nucleotide sequence ID" value="NZ_JBBMFF010000152.1"/>
</dbReference>
<evidence type="ECO:0000259" key="12">
    <source>
        <dbReference type="PROSITE" id="PS51192"/>
    </source>
</evidence>
<dbReference type="PROSITE" id="PS51192">
    <property type="entry name" value="HELICASE_ATP_BIND_1"/>
    <property type="match status" value="1"/>
</dbReference>
<feature type="binding site" evidence="11">
    <location>
        <position position="523"/>
    </location>
    <ligand>
        <name>Zn(2+)</name>
        <dbReference type="ChEBI" id="CHEBI:29105"/>
        <label>1</label>
    </ligand>
</feature>
<evidence type="ECO:0000256" key="7">
    <source>
        <dbReference type="ARBA" id="ARBA00022833"/>
    </source>
</evidence>
<comment type="subunit">
    <text evidence="11">Component of the replication restart primosome.</text>
</comment>
<dbReference type="Pfam" id="PF00271">
    <property type="entry name" value="Helicase_C"/>
    <property type="match status" value="1"/>
</dbReference>
<evidence type="ECO:0000256" key="1">
    <source>
        <dbReference type="ARBA" id="ARBA00022515"/>
    </source>
</evidence>
<dbReference type="NCBIfam" id="TIGR00595">
    <property type="entry name" value="priA"/>
    <property type="match status" value="1"/>
</dbReference>
<dbReference type="SMART" id="SM00487">
    <property type="entry name" value="DEXDc"/>
    <property type="match status" value="1"/>
</dbReference>
<dbReference type="InterPro" id="IPR014001">
    <property type="entry name" value="Helicase_ATP-bd"/>
</dbReference>
<keyword evidence="10 11" id="KW-0413">Isomerase</keyword>
<feature type="binding site" evidence="11">
    <location>
        <position position="563"/>
    </location>
    <ligand>
        <name>Zn(2+)</name>
        <dbReference type="ChEBI" id="CHEBI:29105"/>
        <label>1</label>
    </ligand>
</feature>
<dbReference type="Gene3D" id="3.40.50.300">
    <property type="entry name" value="P-loop containing nucleotide triphosphate hydrolases"/>
    <property type="match status" value="2"/>
</dbReference>
<dbReference type="Pfam" id="PF18074">
    <property type="entry name" value="PriA_C"/>
    <property type="match status" value="1"/>
</dbReference>
<dbReference type="InterPro" id="IPR041222">
    <property type="entry name" value="PriA_3primeBD"/>
</dbReference>
<dbReference type="PANTHER" id="PTHR30580">
    <property type="entry name" value="PRIMOSOMAL PROTEIN N"/>
    <property type="match status" value="1"/>
</dbReference>
<feature type="binding site" evidence="11">
    <location>
        <position position="560"/>
    </location>
    <ligand>
        <name>Zn(2+)</name>
        <dbReference type="ChEBI" id="CHEBI:29105"/>
        <label>1</label>
    </ligand>
</feature>
<feature type="binding site" evidence="11">
    <location>
        <position position="532"/>
    </location>
    <ligand>
        <name>Zn(2+)</name>
        <dbReference type="ChEBI" id="CHEBI:29105"/>
        <label>2</label>
    </ligand>
</feature>
<accession>A0ABV1G5A7</accession>
<organism evidence="13 14">
    <name type="scientific">Faecousia intestinalis</name>
    <dbReference type="NCBI Taxonomy" id="3133167"/>
    <lineage>
        <taxon>Bacteria</taxon>
        <taxon>Bacillati</taxon>
        <taxon>Bacillota</taxon>
        <taxon>Clostridia</taxon>
        <taxon>Eubacteriales</taxon>
        <taxon>Oscillospiraceae</taxon>
        <taxon>Faecousia</taxon>
    </lineage>
</organism>
<feature type="binding site" evidence="11">
    <location>
        <position position="550"/>
    </location>
    <ligand>
        <name>Zn(2+)</name>
        <dbReference type="ChEBI" id="CHEBI:29105"/>
        <label>2</label>
    </ligand>
</feature>
<protein>
    <recommendedName>
        <fullName evidence="11">Replication restart protein PriA</fullName>
    </recommendedName>
    <alternativeName>
        <fullName evidence="11">ATP-dependent DNA helicase PriA</fullName>
        <ecNumber evidence="11">5.6.2.4</ecNumber>
    </alternativeName>
    <alternativeName>
        <fullName evidence="11">DNA 3'-5' helicase PriA</fullName>
    </alternativeName>
</protein>
<evidence type="ECO:0000256" key="8">
    <source>
        <dbReference type="ARBA" id="ARBA00022840"/>
    </source>
</evidence>
<comment type="catalytic activity">
    <reaction evidence="11">
        <text>ATP + H2O = ADP + phosphate + H(+)</text>
        <dbReference type="Rhea" id="RHEA:13065"/>
        <dbReference type="ChEBI" id="CHEBI:15377"/>
        <dbReference type="ChEBI" id="CHEBI:15378"/>
        <dbReference type="ChEBI" id="CHEBI:30616"/>
        <dbReference type="ChEBI" id="CHEBI:43474"/>
        <dbReference type="ChEBI" id="CHEBI:456216"/>
        <dbReference type="EC" id="5.6.2.4"/>
    </reaction>
</comment>
<evidence type="ECO:0000256" key="6">
    <source>
        <dbReference type="ARBA" id="ARBA00022806"/>
    </source>
</evidence>
<keyword evidence="7 11" id="KW-0862">Zinc</keyword>
<dbReference type="InterPro" id="IPR041236">
    <property type="entry name" value="PriA_C"/>
</dbReference>
<dbReference type="EC" id="5.6.2.4" evidence="11"/>
<feature type="binding site" evidence="11">
    <location>
        <position position="529"/>
    </location>
    <ligand>
        <name>Zn(2+)</name>
        <dbReference type="ChEBI" id="CHEBI:29105"/>
        <label>2</label>
    </ligand>
</feature>
<dbReference type="InterPro" id="IPR042115">
    <property type="entry name" value="PriA_3primeBD_sf"/>
</dbReference>
<dbReference type="InterPro" id="IPR001650">
    <property type="entry name" value="Helicase_C-like"/>
</dbReference>